<feature type="DNA-binding region" description="OmpR/PhoB-type" evidence="9">
    <location>
        <begin position="131"/>
        <end position="227"/>
    </location>
</feature>
<evidence type="ECO:0000259" key="11">
    <source>
        <dbReference type="PROSITE" id="PS51755"/>
    </source>
</evidence>
<dbReference type="CDD" id="cd00383">
    <property type="entry name" value="trans_reg_C"/>
    <property type="match status" value="1"/>
</dbReference>
<keyword evidence="4" id="KW-0805">Transcription regulation</keyword>
<evidence type="ECO:0000256" key="5">
    <source>
        <dbReference type="ARBA" id="ARBA00023125"/>
    </source>
</evidence>
<dbReference type="PANTHER" id="PTHR48111">
    <property type="entry name" value="REGULATOR OF RPOS"/>
    <property type="match status" value="1"/>
</dbReference>
<evidence type="ECO:0000256" key="3">
    <source>
        <dbReference type="ARBA" id="ARBA00023012"/>
    </source>
</evidence>
<evidence type="ECO:0000259" key="10">
    <source>
        <dbReference type="PROSITE" id="PS50110"/>
    </source>
</evidence>
<dbReference type="Gene3D" id="1.10.10.10">
    <property type="entry name" value="Winged helix-like DNA-binding domain superfamily/Winged helix DNA-binding domain"/>
    <property type="match status" value="1"/>
</dbReference>
<keyword evidence="13" id="KW-1185">Reference proteome</keyword>
<dbReference type="PROSITE" id="PS51755">
    <property type="entry name" value="OMPR_PHOB"/>
    <property type="match status" value="1"/>
</dbReference>
<sequence length="231" mass="27091">MEPIKVLIADDEKGIRNIIVEYLSQEGIEVIEAVDGVDALNQFKKHNIDLVILDVMMPKIEGWTVCKEIRKVSKIPIIMLTARGEEYDKLLGFELGIDDYVVKPFSPKELRARVKAHLARSHSLLDTIPKKNEVIFGELRIDMDARSVWLEDRYLQLTPKEYELLIFLAENPKKVFSREQLLTSVWGYDFFGDDRTVDTHIKTLREHLKTYRKWIVTVWRIGYKFDPEVER</sequence>
<dbReference type="SMART" id="SM00448">
    <property type="entry name" value="REC"/>
    <property type="match status" value="1"/>
</dbReference>
<dbReference type="AlphaFoldDB" id="A0A3P7S1B4"/>
<dbReference type="InterPro" id="IPR039420">
    <property type="entry name" value="WalR-like"/>
</dbReference>
<dbReference type="PROSITE" id="PS50110">
    <property type="entry name" value="RESPONSE_REGULATORY"/>
    <property type="match status" value="1"/>
</dbReference>
<protein>
    <recommendedName>
        <fullName evidence="1">Stage 0 sporulation protein A homolog</fullName>
    </recommendedName>
</protein>
<dbReference type="InterPro" id="IPR036388">
    <property type="entry name" value="WH-like_DNA-bd_sf"/>
</dbReference>
<organism evidence="12 13">
    <name type="scientific">Petrocella atlantisensis</name>
    <dbReference type="NCBI Taxonomy" id="2173034"/>
    <lineage>
        <taxon>Bacteria</taxon>
        <taxon>Bacillati</taxon>
        <taxon>Bacillota</taxon>
        <taxon>Clostridia</taxon>
        <taxon>Lachnospirales</taxon>
        <taxon>Vallitaleaceae</taxon>
        <taxon>Petrocella</taxon>
    </lineage>
</organism>
<dbReference type="InterPro" id="IPR011006">
    <property type="entry name" value="CheY-like_superfamily"/>
</dbReference>
<dbReference type="Pfam" id="PF00072">
    <property type="entry name" value="Response_reg"/>
    <property type="match status" value="1"/>
</dbReference>
<dbReference type="GO" id="GO:0032993">
    <property type="term" value="C:protein-DNA complex"/>
    <property type="evidence" value="ECO:0007669"/>
    <property type="project" value="TreeGrafter"/>
</dbReference>
<evidence type="ECO:0000256" key="9">
    <source>
        <dbReference type="PROSITE-ProRule" id="PRU01091"/>
    </source>
</evidence>
<dbReference type="SUPFAM" id="SSF52172">
    <property type="entry name" value="CheY-like"/>
    <property type="match status" value="1"/>
</dbReference>
<evidence type="ECO:0000256" key="7">
    <source>
        <dbReference type="ARBA" id="ARBA00024867"/>
    </source>
</evidence>
<feature type="modified residue" description="4-aspartylphosphate" evidence="8">
    <location>
        <position position="54"/>
    </location>
</feature>
<dbReference type="Proteomes" id="UP000279029">
    <property type="component" value="Chromosome"/>
</dbReference>
<dbReference type="OrthoDB" id="9790442at2"/>
<evidence type="ECO:0000256" key="2">
    <source>
        <dbReference type="ARBA" id="ARBA00022553"/>
    </source>
</evidence>
<proteinExistence type="predicted"/>
<dbReference type="FunFam" id="1.10.10.10:FF:000018">
    <property type="entry name" value="DNA-binding response regulator ResD"/>
    <property type="match status" value="1"/>
</dbReference>
<evidence type="ECO:0000256" key="4">
    <source>
        <dbReference type="ARBA" id="ARBA00023015"/>
    </source>
</evidence>
<dbReference type="EMBL" id="LR130778">
    <property type="protein sequence ID" value="VDN48646.1"/>
    <property type="molecule type" value="Genomic_DNA"/>
</dbReference>
<dbReference type="KEGG" id="cbar:PATL70BA_2743"/>
<dbReference type="CDD" id="cd17574">
    <property type="entry name" value="REC_OmpR"/>
    <property type="match status" value="1"/>
</dbReference>
<keyword evidence="3" id="KW-0902">Two-component regulatory system</keyword>
<dbReference type="SMART" id="SM00862">
    <property type="entry name" value="Trans_reg_C"/>
    <property type="match status" value="1"/>
</dbReference>
<keyword evidence="2 8" id="KW-0597">Phosphoprotein</keyword>
<dbReference type="PANTHER" id="PTHR48111:SF1">
    <property type="entry name" value="TWO-COMPONENT RESPONSE REGULATOR ORR33"/>
    <property type="match status" value="1"/>
</dbReference>
<evidence type="ECO:0000256" key="8">
    <source>
        <dbReference type="PROSITE-ProRule" id="PRU00169"/>
    </source>
</evidence>
<dbReference type="RefSeq" id="WP_125137756.1">
    <property type="nucleotide sequence ID" value="NZ_LR130778.1"/>
</dbReference>
<dbReference type="Gene3D" id="6.10.250.690">
    <property type="match status" value="1"/>
</dbReference>
<dbReference type="GO" id="GO:0000156">
    <property type="term" value="F:phosphorelay response regulator activity"/>
    <property type="evidence" value="ECO:0007669"/>
    <property type="project" value="TreeGrafter"/>
</dbReference>
<dbReference type="FunFam" id="3.40.50.2300:FF:000001">
    <property type="entry name" value="DNA-binding response regulator PhoB"/>
    <property type="match status" value="1"/>
</dbReference>
<reference evidence="12 13" key="1">
    <citation type="submission" date="2018-09" db="EMBL/GenBank/DDBJ databases">
        <authorList>
            <person name="Postec A."/>
        </authorList>
    </citation>
    <scope>NUCLEOTIDE SEQUENCE [LARGE SCALE GENOMIC DNA]</scope>
    <source>
        <strain evidence="12">70B-A</strain>
    </source>
</reference>
<dbReference type="InterPro" id="IPR001789">
    <property type="entry name" value="Sig_transdc_resp-reg_receiver"/>
</dbReference>
<dbReference type="Pfam" id="PF00486">
    <property type="entry name" value="Trans_reg_C"/>
    <property type="match status" value="1"/>
</dbReference>
<comment type="function">
    <text evidence="7">May play the central regulatory role in sporulation. It may be an element of the effector pathway responsible for the activation of sporulation genes in response to nutritional stress. Spo0A may act in concert with spo0H (a sigma factor) to control the expression of some genes that are critical to the sporulation process.</text>
</comment>
<dbReference type="GO" id="GO:0005829">
    <property type="term" value="C:cytosol"/>
    <property type="evidence" value="ECO:0007669"/>
    <property type="project" value="TreeGrafter"/>
</dbReference>
<keyword evidence="5 9" id="KW-0238">DNA-binding</keyword>
<feature type="domain" description="OmpR/PhoB-type" evidence="11">
    <location>
        <begin position="131"/>
        <end position="227"/>
    </location>
</feature>
<evidence type="ECO:0000313" key="13">
    <source>
        <dbReference type="Proteomes" id="UP000279029"/>
    </source>
</evidence>
<accession>A0A3P7S1B4</accession>
<feature type="domain" description="Response regulatory" evidence="10">
    <location>
        <begin position="5"/>
        <end position="118"/>
    </location>
</feature>
<name>A0A3P7S1B4_9FIRM</name>
<dbReference type="GO" id="GO:0000976">
    <property type="term" value="F:transcription cis-regulatory region binding"/>
    <property type="evidence" value="ECO:0007669"/>
    <property type="project" value="TreeGrafter"/>
</dbReference>
<gene>
    <name evidence="12" type="primary">resD</name>
    <name evidence="12" type="ORF">PATL70BA_2743</name>
</gene>
<dbReference type="InterPro" id="IPR001867">
    <property type="entry name" value="OmpR/PhoB-type_DNA-bd"/>
</dbReference>
<evidence type="ECO:0000256" key="6">
    <source>
        <dbReference type="ARBA" id="ARBA00023163"/>
    </source>
</evidence>
<keyword evidence="6" id="KW-0804">Transcription</keyword>
<evidence type="ECO:0000256" key="1">
    <source>
        <dbReference type="ARBA" id="ARBA00018672"/>
    </source>
</evidence>
<dbReference type="Gene3D" id="3.40.50.2300">
    <property type="match status" value="1"/>
</dbReference>
<dbReference type="GO" id="GO:0006355">
    <property type="term" value="P:regulation of DNA-templated transcription"/>
    <property type="evidence" value="ECO:0007669"/>
    <property type="project" value="InterPro"/>
</dbReference>
<evidence type="ECO:0000313" key="12">
    <source>
        <dbReference type="EMBL" id="VDN48646.1"/>
    </source>
</evidence>